<protein>
    <submittedName>
        <fullName evidence="9">Menaquinone via futalosine polyprenyltransferase (MenA homolog)</fullName>
    </submittedName>
</protein>
<organism evidence="9">
    <name type="scientific">hydrothermal vent metagenome</name>
    <dbReference type="NCBI Taxonomy" id="652676"/>
    <lineage>
        <taxon>unclassified sequences</taxon>
        <taxon>metagenomes</taxon>
        <taxon>ecological metagenomes</taxon>
    </lineage>
</organism>
<accession>A0A3B1CU34</accession>
<dbReference type="InterPro" id="IPR044878">
    <property type="entry name" value="UbiA_sf"/>
</dbReference>
<comment type="similarity">
    <text evidence="3">Belongs to the UbiA prenyltransferase family.</text>
</comment>
<dbReference type="PANTHER" id="PTHR11048">
    <property type="entry name" value="PRENYLTRANSFERASES"/>
    <property type="match status" value="1"/>
</dbReference>
<dbReference type="Pfam" id="PF01040">
    <property type="entry name" value="UbiA"/>
    <property type="match status" value="1"/>
</dbReference>
<evidence type="ECO:0000256" key="8">
    <source>
        <dbReference type="SAM" id="Phobius"/>
    </source>
</evidence>
<dbReference type="Gene3D" id="1.20.120.1780">
    <property type="entry name" value="UbiA prenyltransferase"/>
    <property type="match status" value="1"/>
</dbReference>
<feature type="transmembrane region" description="Helical" evidence="8">
    <location>
        <begin position="161"/>
        <end position="181"/>
    </location>
</feature>
<feature type="transmembrane region" description="Helical" evidence="8">
    <location>
        <begin position="225"/>
        <end position="244"/>
    </location>
</feature>
<feature type="transmembrane region" description="Helical" evidence="8">
    <location>
        <begin position="83"/>
        <end position="103"/>
    </location>
</feature>
<evidence type="ECO:0000256" key="7">
    <source>
        <dbReference type="ARBA" id="ARBA00023136"/>
    </source>
</evidence>
<dbReference type="InterPro" id="IPR006371">
    <property type="entry name" value="Polyprenyltransferase_UbiA-li"/>
</dbReference>
<evidence type="ECO:0000256" key="6">
    <source>
        <dbReference type="ARBA" id="ARBA00022989"/>
    </source>
</evidence>
<dbReference type="GO" id="GO:0005886">
    <property type="term" value="C:plasma membrane"/>
    <property type="evidence" value="ECO:0007669"/>
    <property type="project" value="TreeGrafter"/>
</dbReference>
<dbReference type="AlphaFoldDB" id="A0A3B1CU34"/>
<evidence type="ECO:0000256" key="5">
    <source>
        <dbReference type="ARBA" id="ARBA00022692"/>
    </source>
</evidence>
<keyword evidence="5 8" id="KW-0812">Transmembrane</keyword>
<dbReference type="NCBIfam" id="TIGR01475">
    <property type="entry name" value="ubiA_other"/>
    <property type="match status" value="1"/>
</dbReference>
<keyword evidence="6 8" id="KW-1133">Transmembrane helix</keyword>
<evidence type="ECO:0000256" key="1">
    <source>
        <dbReference type="ARBA" id="ARBA00001946"/>
    </source>
</evidence>
<sequence>MLARAAVYLRMIKFSHSVFALPFAFTSALLAAGGIPSWNKIFWITVAMVGGRSAAMGINRVIDRKVDALNPRTSGREIPAGTIKTAEAVVFIIVSTLIFLYAAYRLNPLCLKLSPLALAVFVLYPYTKRFTWLSHIVLGIAIAGAPVGAWIALRGTLDMEILPLALSVVFWLAGFDVLYALQDVDFDKKTGLRSIPQRFGIKRALFLARTFHILTWMLLLVTATIFDLGILFHAGLILVGVLLVHEHRLVKEDDLSRLNMAFFNMNGYISLTVLVFTLLDFII</sequence>
<gene>
    <name evidence="9" type="ORF">MNBD_NITROSPIRAE02-197</name>
</gene>
<keyword evidence="4 9" id="KW-0808">Transferase</keyword>
<comment type="subcellular location">
    <subcellularLocation>
        <location evidence="2">Membrane</location>
        <topology evidence="2">Multi-pass membrane protein</topology>
    </subcellularLocation>
</comment>
<dbReference type="InterPro" id="IPR000537">
    <property type="entry name" value="UbiA_prenyltransferase"/>
</dbReference>
<dbReference type="GO" id="GO:0016765">
    <property type="term" value="F:transferase activity, transferring alkyl or aryl (other than methyl) groups"/>
    <property type="evidence" value="ECO:0007669"/>
    <property type="project" value="InterPro"/>
</dbReference>
<feature type="transmembrane region" description="Helical" evidence="8">
    <location>
        <begin position="133"/>
        <end position="155"/>
    </location>
</feature>
<dbReference type="EMBL" id="UOGH01000221">
    <property type="protein sequence ID" value="VAX31892.1"/>
    <property type="molecule type" value="Genomic_DNA"/>
</dbReference>
<evidence type="ECO:0000256" key="2">
    <source>
        <dbReference type="ARBA" id="ARBA00004141"/>
    </source>
</evidence>
<dbReference type="CDD" id="cd13959">
    <property type="entry name" value="PT_UbiA_COQ2"/>
    <property type="match status" value="1"/>
</dbReference>
<evidence type="ECO:0000313" key="9">
    <source>
        <dbReference type="EMBL" id="VAX31892.1"/>
    </source>
</evidence>
<dbReference type="Gene3D" id="1.10.357.140">
    <property type="entry name" value="UbiA prenyltransferase"/>
    <property type="match status" value="1"/>
</dbReference>
<proteinExistence type="inferred from homology"/>
<evidence type="ECO:0000256" key="4">
    <source>
        <dbReference type="ARBA" id="ARBA00022679"/>
    </source>
</evidence>
<evidence type="ECO:0000256" key="3">
    <source>
        <dbReference type="ARBA" id="ARBA00005985"/>
    </source>
</evidence>
<dbReference type="PANTHER" id="PTHR11048:SF28">
    <property type="entry name" value="4-HYDROXYBENZOATE POLYPRENYLTRANSFERASE, MITOCHONDRIAL"/>
    <property type="match status" value="1"/>
</dbReference>
<dbReference type="FunFam" id="1.20.120.1780:FF:000001">
    <property type="entry name" value="4-hydroxybenzoate octaprenyltransferase"/>
    <property type="match status" value="1"/>
</dbReference>
<feature type="transmembrane region" description="Helical" evidence="8">
    <location>
        <begin position="265"/>
        <end position="282"/>
    </location>
</feature>
<comment type="cofactor">
    <cofactor evidence="1">
        <name>Mg(2+)</name>
        <dbReference type="ChEBI" id="CHEBI:18420"/>
    </cofactor>
</comment>
<name>A0A3B1CU34_9ZZZZ</name>
<feature type="transmembrane region" description="Helical" evidence="8">
    <location>
        <begin position="41"/>
        <end position="62"/>
    </location>
</feature>
<dbReference type="GO" id="GO:0006744">
    <property type="term" value="P:ubiquinone biosynthetic process"/>
    <property type="evidence" value="ECO:0007669"/>
    <property type="project" value="TreeGrafter"/>
</dbReference>
<reference evidence="9" key="1">
    <citation type="submission" date="2018-06" db="EMBL/GenBank/DDBJ databases">
        <authorList>
            <person name="Zhirakovskaya E."/>
        </authorList>
    </citation>
    <scope>NUCLEOTIDE SEQUENCE</scope>
</reference>
<dbReference type="FunFam" id="1.10.357.140:FF:000008">
    <property type="entry name" value="4-hydroxybenzoate octaprenyltransferase"/>
    <property type="match status" value="1"/>
</dbReference>
<dbReference type="InterPro" id="IPR039653">
    <property type="entry name" value="Prenyltransferase"/>
</dbReference>
<keyword evidence="7 8" id="KW-0472">Membrane</keyword>